<dbReference type="SUPFAM" id="SSF143430">
    <property type="entry name" value="TTP0101/SSO1404-like"/>
    <property type="match status" value="1"/>
</dbReference>
<sequence length="209" mass="24030">MKDFKKKDARVNNQGAPAVLAKAALILLIEGGMSAIDFTFGMMDAGYGASRGQMERSIRSRRSVSYDNYNSEVRRRRQVSNLKYRLKRDGLISEVDRKGKRMYIITSKGKSRLLAIGKNSEKPLYQHKQYEKVEGDGFILVTYDIPEKRKRARDWLRYELQALGYKMVQKSVWMGTTKIPIEFIDDLKLLNLFDNVEFLQAVKMGSLSG</sequence>
<keyword evidence="6" id="KW-0051">Antiviral defense</keyword>
<dbReference type="EMBL" id="PFBD01000008">
    <property type="protein sequence ID" value="PIR87324.1"/>
    <property type="molecule type" value="Genomic_DNA"/>
</dbReference>
<proteinExistence type="predicted"/>
<evidence type="ECO:0000256" key="1">
    <source>
        <dbReference type="ARBA" id="ARBA00022722"/>
    </source>
</evidence>
<dbReference type="Pfam" id="PF20803">
    <property type="entry name" value="PaaX_M"/>
    <property type="match status" value="1"/>
</dbReference>
<dbReference type="GO" id="GO:0004521">
    <property type="term" value="F:RNA endonuclease activity"/>
    <property type="evidence" value="ECO:0007669"/>
    <property type="project" value="InterPro"/>
</dbReference>
<evidence type="ECO:0000313" key="8">
    <source>
        <dbReference type="EMBL" id="PIR87324.1"/>
    </source>
</evidence>
<comment type="caution">
    <text evidence="8">The sequence shown here is derived from an EMBL/GenBank/DDBJ whole genome shotgun (WGS) entry which is preliminary data.</text>
</comment>
<keyword evidence="3 8" id="KW-0255">Endonuclease</keyword>
<dbReference type="AlphaFoldDB" id="A0A2H0ULN4"/>
<dbReference type="InterPro" id="IPR048846">
    <property type="entry name" value="PaaX-like_central"/>
</dbReference>
<keyword evidence="5" id="KW-0460">Magnesium</keyword>
<reference evidence="9" key="1">
    <citation type="submission" date="2017-09" db="EMBL/GenBank/DDBJ databases">
        <title>Depth-based differentiation of microbial function through sediment-hosted aquifers and enrichment of novel symbionts in the deep terrestrial subsurface.</title>
        <authorList>
            <person name="Probst A.J."/>
            <person name="Ladd B."/>
            <person name="Jarett J.K."/>
            <person name="Geller-Mcgrath D.E."/>
            <person name="Sieber C.M.K."/>
            <person name="Emerson J.B."/>
            <person name="Anantharaman K."/>
            <person name="Thomas B.C."/>
            <person name="Malmstrom R."/>
            <person name="Stieglmeier M."/>
            <person name="Klingl A."/>
            <person name="Woyke T."/>
            <person name="Ryan C.M."/>
            <person name="Banfield J.F."/>
        </authorList>
    </citation>
    <scope>NUCLEOTIDE SEQUENCE [LARGE SCALE GENOMIC DNA]</scope>
</reference>
<keyword evidence="1" id="KW-0540">Nuclease</keyword>
<organism evidence="8 9">
    <name type="scientific">Candidatus Harrisonbacteria bacterium CG10_big_fil_rev_8_21_14_0_10_49_15</name>
    <dbReference type="NCBI Taxonomy" id="1974587"/>
    <lineage>
        <taxon>Bacteria</taxon>
        <taxon>Candidatus Harrisoniibacteriota</taxon>
    </lineage>
</organism>
<evidence type="ECO:0000256" key="3">
    <source>
        <dbReference type="ARBA" id="ARBA00022759"/>
    </source>
</evidence>
<evidence type="ECO:0000313" key="9">
    <source>
        <dbReference type="Proteomes" id="UP000229526"/>
    </source>
</evidence>
<accession>A0A2H0ULN4</accession>
<evidence type="ECO:0000256" key="5">
    <source>
        <dbReference type="ARBA" id="ARBA00022842"/>
    </source>
</evidence>
<dbReference type="NCBIfam" id="TIGR01573">
    <property type="entry name" value="cas2"/>
    <property type="match status" value="1"/>
</dbReference>
<evidence type="ECO:0000256" key="6">
    <source>
        <dbReference type="ARBA" id="ARBA00023118"/>
    </source>
</evidence>
<evidence type="ECO:0000256" key="4">
    <source>
        <dbReference type="ARBA" id="ARBA00022801"/>
    </source>
</evidence>
<evidence type="ECO:0000259" key="7">
    <source>
        <dbReference type="Pfam" id="PF20803"/>
    </source>
</evidence>
<keyword evidence="4" id="KW-0378">Hydrolase</keyword>
<protein>
    <submittedName>
        <fullName evidence="8">CRISPR-associated endonuclease Cas2</fullName>
    </submittedName>
</protein>
<keyword evidence="2" id="KW-0479">Metal-binding</keyword>
<dbReference type="Proteomes" id="UP000229526">
    <property type="component" value="Unassembled WGS sequence"/>
</dbReference>
<dbReference type="InterPro" id="IPR021127">
    <property type="entry name" value="CRISPR_associated_Cas2"/>
</dbReference>
<feature type="domain" description="Transcriptional repressor PaaX-like central Cas2-like" evidence="7">
    <location>
        <begin position="139"/>
        <end position="203"/>
    </location>
</feature>
<evidence type="ECO:0000256" key="2">
    <source>
        <dbReference type="ARBA" id="ARBA00022723"/>
    </source>
</evidence>
<name>A0A2H0ULN4_9BACT</name>
<gene>
    <name evidence="8" type="primary">cas2</name>
    <name evidence="8" type="ORF">COU11_01070</name>
</gene>
<dbReference type="GO" id="GO:0043571">
    <property type="term" value="P:maintenance of CRISPR repeat elements"/>
    <property type="evidence" value="ECO:0007669"/>
    <property type="project" value="InterPro"/>
</dbReference>